<dbReference type="Gene3D" id="3.30.460.40">
    <property type="match status" value="1"/>
</dbReference>
<dbReference type="InterPro" id="IPR043519">
    <property type="entry name" value="NT_sf"/>
</dbReference>
<comment type="caution">
    <text evidence="1">The sequence shown here is derived from an EMBL/GenBank/DDBJ whole genome shotgun (WGS) entry which is preliminary data.</text>
</comment>
<dbReference type="Pfam" id="PF09970">
    <property type="entry name" value="DUF2204"/>
    <property type="match status" value="1"/>
</dbReference>
<accession>A0A0F9LII1</accession>
<evidence type="ECO:0000313" key="1">
    <source>
        <dbReference type="EMBL" id="KKM86956.1"/>
    </source>
</evidence>
<feature type="non-terminal residue" evidence="1">
    <location>
        <position position="105"/>
    </location>
</feature>
<dbReference type="InterPro" id="IPR018700">
    <property type="entry name" value="DUF2204"/>
</dbReference>
<dbReference type="AlphaFoldDB" id="A0A0F9LII1"/>
<gene>
    <name evidence="1" type="ORF">LCGC14_1273740</name>
</gene>
<dbReference type="SUPFAM" id="SSF81301">
    <property type="entry name" value="Nucleotidyltransferase"/>
    <property type="match status" value="1"/>
</dbReference>
<protein>
    <recommendedName>
        <fullName evidence="2">Polymerase beta nucleotidyltransferase domain-containing protein</fullName>
    </recommendedName>
</protein>
<reference evidence="1" key="1">
    <citation type="journal article" date="2015" name="Nature">
        <title>Complex archaea that bridge the gap between prokaryotes and eukaryotes.</title>
        <authorList>
            <person name="Spang A."/>
            <person name="Saw J.H."/>
            <person name="Jorgensen S.L."/>
            <person name="Zaremba-Niedzwiedzka K."/>
            <person name="Martijn J."/>
            <person name="Lind A.E."/>
            <person name="van Eijk R."/>
            <person name="Schleper C."/>
            <person name="Guy L."/>
            <person name="Ettema T.J."/>
        </authorList>
    </citation>
    <scope>NUCLEOTIDE SEQUENCE</scope>
</reference>
<dbReference type="EMBL" id="LAZR01007175">
    <property type="protein sequence ID" value="KKM86956.1"/>
    <property type="molecule type" value="Genomic_DNA"/>
</dbReference>
<organism evidence="1">
    <name type="scientific">marine sediment metagenome</name>
    <dbReference type="NCBI Taxonomy" id="412755"/>
    <lineage>
        <taxon>unclassified sequences</taxon>
        <taxon>metagenomes</taxon>
        <taxon>ecological metagenomes</taxon>
    </lineage>
</organism>
<name>A0A0F9LII1_9ZZZZ</name>
<evidence type="ECO:0008006" key="2">
    <source>
        <dbReference type="Google" id="ProtNLM"/>
    </source>
</evidence>
<sequence>MKEDFKIFKEATDILDKMDLDYVVFGGIAVWAYGRKRQTKDIDLLIEARSANKALLALLKAGWSTTMTDKNWLFQARKNGVQVDLIFQAKGNYVLTKEIIDRAVP</sequence>
<proteinExistence type="predicted"/>